<keyword evidence="6" id="KW-0732">Signal</keyword>
<dbReference type="Pfam" id="PF00560">
    <property type="entry name" value="LRR_1"/>
    <property type="match status" value="7"/>
</dbReference>
<dbReference type="Pfam" id="PF13855">
    <property type="entry name" value="LRR_8"/>
    <property type="match status" value="2"/>
</dbReference>
<evidence type="ECO:0000256" key="3">
    <source>
        <dbReference type="ARBA" id="ARBA00022475"/>
    </source>
</evidence>
<dbReference type="AlphaFoldDB" id="A0A2P6RZK9"/>
<evidence type="ECO:0000313" key="12">
    <source>
        <dbReference type="EMBL" id="PRQ51859.1"/>
    </source>
</evidence>
<evidence type="ECO:0000313" key="13">
    <source>
        <dbReference type="Proteomes" id="UP000238479"/>
    </source>
</evidence>
<evidence type="ECO:0000256" key="4">
    <source>
        <dbReference type="ARBA" id="ARBA00022614"/>
    </source>
</evidence>
<sequence length="715" mass="77532">MKPNKVTFSKDMKNDVPTTLLIFLCQWVFIMLLLPSCASASCDRVDRDALLSLDFKASSPLNWSASSDCCLWEGILCGPDDRVLHLWLPGRGLSGSVSPAITNLTYLTHLNLSQNTLLGVLPDGLFSSLFHLQVLDLSFNRLNGHLPISSNEASKLQIVDLSSNYFNGTIPSVTSGSLTIFNVSKNSFAGSIPISVFCKNGSNHNNLTFVDLSFNRFTDPIPTGLASCSKLQVFRAGFNALSGHLPDDIFGLADLQQLSLPVNRLSGPIGNGIVGLTNLKILELNSNQFVGNIPSQIGNLVRLEKLVLHSNNLTGAIPPSLNNCTNLSTLNLRVNNLTGELSAFNFSTFQLLTTLDLGNNNFTGKLPQSLYSCKSLTAIRLASNNLQGQILPEIVALESLAFLSISNNNLTNATGAFMVLMGCKNLTTLVLTKSFLLEPLPNDESLADLDGFHKLQVLAMGGCKFTGQVPTWIAKLKSLQVLDLAFNLITGSIPGWLGSLPKLLYMDLSNNLLTGGFPEELCRMPSLTSKEADDKVERSYLELPLSLMSRNGTNQQYNHFSQLPPTLYLGWNSLSGNIPIEIGQLKFLHELDLSHNNFSGSIPVQISNLSNLEKLDLSYNHLSGAIPASLTALNFLSFFSIAYNDLQGFVPSGGQFSTFTISSFEGNPRLCGYQTAQQSCSLSPPSPPVFAGTQRSSNKIPSALIFGITFSIFLV</sequence>
<keyword evidence="5" id="KW-0812">Transmembrane</keyword>
<comment type="subcellular location">
    <subcellularLocation>
        <location evidence="1">Cell membrane</location>
    </subcellularLocation>
</comment>
<dbReference type="SUPFAM" id="SSF52058">
    <property type="entry name" value="L domain-like"/>
    <property type="match status" value="1"/>
</dbReference>
<dbReference type="FunFam" id="3.80.10.10:FF:000213">
    <property type="entry name" value="Tyrosine-sulfated glycopeptide receptor 1"/>
    <property type="match status" value="1"/>
</dbReference>
<dbReference type="Proteomes" id="UP000238479">
    <property type="component" value="Chromosome 2"/>
</dbReference>
<dbReference type="Gramene" id="PRQ51859">
    <property type="protein sequence ID" value="PRQ51859"/>
    <property type="gene ID" value="RchiOBHm_Chr2g0149181"/>
</dbReference>
<reference evidence="12 13" key="1">
    <citation type="journal article" date="2018" name="Nat. Genet.">
        <title>The Rosa genome provides new insights in the design of modern roses.</title>
        <authorList>
            <person name="Bendahmane M."/>
        </authorList>
    </citation>
    <scope>NUCLEOTIDE SEQUENCE [LARGE SCALE GENOMIC DNA]</scope>
    <source>
        <strain evidence="13">cv. Old Blush</strain>
    </source>
</reference>
<keyword evidence="12" id="KW-0723">Serine/threonine-protein kinase</keyword>
<dbReference type="GO" id="GO:0004674">
    <property type="term" value="F:protein serine/threonine kinase activity"/>
    <property type="evidence" value="ECO:0007669"/>
    <property type="project" value="UniProtKB-KW"/>
</dbReference>
<dbReference type="OrthoDB" id="1740823at2759"/>
<dbReference type="FunFam" id="3.80.10.10:FF:000041">
    <property type="entry name" value="LRR receptor-like serine/threonine-protein kinase ERECTA"/>
    <property type="match status" value="1"/>
</dbReference>
<evidence type="ECO:0000256" key="6">
    <source>
        <dbReference type="ARBA" id="ARBA00022729"/>
    </source>
</evidence>
<evidence type="ECO:0000256" key="9">
    <source>
        <dbReference type="ARBA" id="ARBA00023136"/>
    </source>
</evidence>
<dbReference type="InterPro" id="IPR032675">
    <property type="entry name" value="LRR_dom_sf"/>
</dbReference>
<dbReference type="EMBL" id="PDCK01000040">
    <property type="protein sequence ID" value="PRQ51859.1"/>
    <property type="molecule type" value="Genomic_DNA"/>
</dbReference>
<gene>
    <name evidence="12" type="ORF">RchiOBHm_Chr2g0149181</name>
</gene>
<dbReference type="InterPro" id="IPR001611">
    <property type="entry name" value="Leu-rich_rpt"/>
</dbReference>
<comment type="caution">
    <text evidence="12">The sequence shown here is derived from an EMBL/GenBank/DDBJ whole genome shotgun (WGS) entry which is preliminary data.</text>
</comment>
<keyword evidence="8" id="KW-1133">Transmembrane helix</keyword>
<organism evidence="12 13">
    <name type="scientific">Rosa chinensis</name>
    <name type="common">China rose</name>
    <dbReference type="NCBI Taxonomy" id="74649"/>
    <lineage>
        <taxon>Eukaryota</taxon>
        <taxon>Viridiplantae</taxon>
        <taxon>Streptophyta</taxon>
        <taxon>Embryophyta</taxon>
        <taxon>Tracheophyta</taxon>
        <taxon>Spermatophyta</taxon>
        <taxon>Magnoliopsida</taxon>
        <taxon>eudicotyledons</taxon>
        <taxon>Gunneridae</taxon>
        <taxon>Pentapetalae</taxon>
        <taxon>rosids</taxon>
        <taxon>fabids</taxon>
        <taxon>Rosales</taxon>
        <taxon>Rosaceae</taxon>
        <taxon>Rosoideae</taxon>
        <taxon>Rosoideae incertae sedis</taxon>
        <taxon>Rosa</taxon>
    </lineage>
</organism>
<dbReference type="PRINTS" id="PR00019">
    <property type="entry name" value="LEURICHRPT"/>
</dbReference>
<keyword evidence="11" id="KW-0325">Glycoprotein</keyword>
<dbReference type="Gene3D" id="3.80.10.10">
    <property type="entry name" value="Ribonuclease Inhibitor"/>
    <property type="match status" value="3"/>
</dbReference>
<evidence type="ECO:0000256" key="8">
    <source>
        <dbReference type="ARBA" id="ARBA00022989"/>
    </source>
</evidence>
<keyword evidence="9" id="KW-0472">Membrane</keyword>
<dbReference type="EC" id="2.7.11.1" evidence="12"/>
<keyword evidence="13" id="KW-1185">Reference proteome</keyword>
<dbReference type="PANTHER" id="PTHR48065:SF51">
    <property type="entry name" value="TYROSINE-SULFATED GLYCOPEPTIDE RECEPTOR 1-LIKE"/>
    <property type="match status" value="1"/>
</dbReference>
<evidence type="ECO:0000256" key="5">
    <source>
        <dbReference type="ARBA" id="ARBA00022692"/>
    </source>
</evidence>
<name>A0A2P6RZK9_ROSCH</name>
<dbReference type="PANTHER" id="PTHR48065">
    <property type="entry name" value="OS10G0469600 PROTEIN"/>
    <property type="match status" value="1"/>
</dbReference>
<keyword evidence="3" id="KW-1003">Cell membrane</keyword>
<keyword evidence="4" id="KW-0433">Leucine-rich repeat</keyword>
<protein>
    <submittedName>
        <fullName evidence="12">Putative non-specific serine/threonine protein kinase</fullName>
        <ecNumber evidence="12">2.7.11.1</ecNumber>
    </submittedName>
</protein>
<keyword evidence="7" id="KW-0677">Repeat</keyword>
<comment type="similarity">
    <text evidence="2">Belongs to the RLP family.</text>
</comment>
<evidence type="ECO:0000256" key="1">
    <source>
        <dbReference type="ARBA" id="ARBA00004236"/>
    </source>
</evidence>
<keyword evidence="12" id="KW-0418">Kinase</keyword>
<dbReference type="InterPro" id="IPR003591">
    <property type="entry name" value="Leu-rich_rpt_typical-subtyp"/>
</dbReference>
<keyword evidence="10" id="KW-0675">Receptor</keyword>
<evidence type="ECO:0000256" key="10">
    <source>
        <dbReference type="ARBA" id="ARBA00023170"/>
    </source>
</evidence>
<keyword evidence="12" id="KW-0808">Transferase</keyword>
<proteinExistence type="inferred from homology"/>
<dbReference type="GO" id="GO:0005886">
    <property type="term" value="C:plasma membrane"/>
    <property type="evidence" value="ECO:0007669"/>
    <property type="project" value="UniProtKB-SubCell"/>
</dbReference>
<dbReference type="OMA" id="HGTDCCT"/>
<accession>A0A2P6RZK9</accession>
<evidence type="ECO:0000256" key="2">
    <source>
        <dbReference type="ARBA" id="ARBA00009592"/>
    </source>
</evidence>
<evidence type="ECO:0000256" key="11">
    <source>
        <dbReference type="ARBA" id="ARBA00023180"/>
    </source>
</evidence>
<evidence type="ECO:0000256" key="7">
    <source>
        <dbReference type="ARBA" id="ARBA00022737"/>
    </source>
</evidence>
<dbReference type="SMART" id="SM00369">
    <property type="entry name" value="LRR_TYP"/>
    <property type="match status" value="10"/>
</dbReference>
<dbReference type="SUPFAM" id="SSF52047">
    <property type="entry name" value="RNI-like"/>
    <property type="match status" value="1"/>
</dbReference>